<reference evidence="1" key="1">
    <citation type="submission" date="2021-02" db="EMBL/GenBank/DDBJ databases">
        <authorList>
            <person name="Dougan E. K."/>
            <person name="Rhodes N."/>
            <person name="Thang M."/>
            <person name="Chan C."/>
        </authorList>
    </citation>
    <scope>NUCLEOTIDE SEQUENCE</scope>
</reference>
<organism evidence="1 2">
    <name type="scientific">Polarella glacialis</name>
    <name type="common">Dinoflagellate</name>
    <dbReference type="NCBI Taxonomy" id="89957"/>
    <lineage>
        <taxon>Eukaryota</taxon>
        <taxon>Sar</taxon>
        <taxon>Alveolata</taxon>
        <taxon>Dinophyceae</taxon>
        <taxon>Suessiales</taxon>
        <taxon>Suessiaceae</taxon>
        <taxon>Polarella</taxon>
    </lineage>
</organism>
<dbReference type="AlphaFoldDB" id="A0A813L885"/>
<dbReference type="Proteomes" id="UP000626109">
    <property type="component" value="Unassembled WGS sequence"/>
</dbReference>
<evidence type="ECO:0000313" key="1">
    <source>
        <dbReference type="EMBL" id="CAE8721481.1"/>
    </source>
</evidence>
<gene>
    <name evidence="1" type="ORF">PGLA2088_LOCUS41952</name>
</gene>
<comment type="caution">
    <text evidence="1">The sequence shown here is derived from an EMBL/GenBank/DDBJ whole genome shotgun (WGS) entry which is preliminary data.</text>
</comment>
<name>A0A813L885_POLGL</name>
<evidence type="ECO:0000313" key="2">
    <source>
        <dbReference type="Proteomes" id="UP000626109"/>
    </source>
</evidence>
<proteinExistence type="predicted"/>
<sequence>MYVLLRLEFLRMPEKVIVNIMGHLRRQCTSNEVEPLAEGMELPTAEVAAALNSAFFEGEASSAYDRLDMRGRRLAPSKRLELGDFLVVRLEEAASIGSAASQPGSAASRAELGDRGDDASSFLQGTGSGFELSAAAVAEAEKALSAEASVAAGPGAWICSTRRWVLVVAFDAGMDDKFALKVCVGLAEHLASEGQ</sequence>
<accession>A0A813L885</accession>
<protein>
    <submittedName>
        <fullName evidence="1">Uncharacterized protein</fullName>
    </submittedName>
</protein>
<dbReference type="EMBL" id="CAJNNW010034072">
    <property type="protein sequence ID" value="CAE8721481.1"/>
    <property type="molecule type" value="Genomic_DNA"/>
</dbReference>